<dbReference type="AlphaFoldDB" id="A0ABD0M621"/>
<proteinExistence type="predicted"/>
<dbReference type="Proteomes" id="UP001519460">
    <property type="component" value="Unassembled WGS sequence"/>
</dbReference>
<organism evidence="1 2">
    <name type="scientific">Batillaria attramentaria</name>
    <dbReference type="NCBI Taxonomy" id="370345"/>
    <lineage>
        <taxon>Eukaryota</taxon>
        <taxon>Metazoa</taxon>
        <taxon>Spiralia</taxon>
        <taxon>Lophotrochozoa</taxon>
        <taxon>Mollusca</taxon>
        <taxon>Gastropoda</taxon>
        <taxon>Caenogastropoda</taxon>
        <taxon>Sorbeoconcha</taxon>
        <taxon>Cerithioidea</taxon>
        <taxon>Batillariidae</taxon>
        <taxon>Batillaria</taxon>
    </lineage>
</organism>
<keyword evidence="2" id="KW-1185">Reference proteome</keyword>
<name>A0ABD0M621_9CAEN</name>
<comment type="caution">
    <text evidence="1">The sequence shown here is derived from an EMBL/GenBank/DDBJ whole genome shotgun (WGS) entry which is preliminary data.</text>
</comment>
<gene>
    <name evidence="1" type="ORF">BaRGS_00001710</name>
</gene>
<evidence type="ECO:0000313" key="2">
    <source>
        <dbReference type="Proteomes" id="UP001519460"/>
    </source>
</evidence>
<reference evidence="1 2" key="1">
    <citation type="journal article" date="2023" name="Sci. Data">
        <title>Genome assembly of the Korean intertidal mud-creeper Batillaria attramentaria.</title>
        <authorList>
            <person name="Patra A.K."/>
            <person name="Ho P.T."/>
            <person name="Jun S."/>
            <person name="Lee S.J."/>
            <person name="Kim Y."/>
            <person name="Won Y.J."/>
        </authorList>
    </citation>
    <scope>NUCLEOTIDE SEQUENCE [LARGE SCALE GENOMIC DNA]</scope>
    <source>
        <strain evidence="1">Wonlab-2016</strain>
    </source>
</reference>
<sequence length="73" mass="8034">MWFYWSGQLGVLAYGLLGTVRSQHCHRDVGLPCAQTPLVDVLPVCISLGQSLMFVALSLSLLKAVFKRVALEE</sequence>
<evidence type="ECO:0000313" key="1">
    <source>
        <dbReference type="EMBL" id="KAK7506859.1"/>
    </source>
</evidence>
<accession>A0ABD0M621</accession>
<feature type="non-terminal residue" evidence="1">
    <location>
        <position position="73"/>
    </location>
</feature>
<dbReference type="EMBL" id="JACVVK020000005">
    <property type="protein sequence ID" value="KAK7506859.1"/>
    <property type="molecule type" value="Genomic_DNA"/>
</dbReference>
<protein>
    <submittedName>
        <fullName evidence="1">Uncharacterized protein</fullName>
    </submittedName>
</protein>